<accession>S4RRQ4</accession>
<feature type="region of interest" description="Disordered" evidence="1">
    <location>
        <begin position="209"/>
        <end position="237"/>
    </location>
</feature>
<feature type="region of interest" description="Disordered" evidence="1">
    <location>
        <begin position="104"/>
        <end position="153"/>
    </location>
</feature>
<dbReference type="GeneTree" id="ENSGT00940000159474"/>
<feature type="compositionally biased region" description="Low complexity" evidence="1">
    <location>
        <begin position="129"/>
        <end position="149"/>
    </location>
</feature>
<dbReference type="AlphaFoldDB" id="S4RRQ4"/>
<organism evidence="2">
    <name type="scientific">Petromyzon marinus</name>
    <name type="common">Sea lamprey</name>
    <dbReference type="NCBI Taxonomy" id="7757"/>
    <lineage>
        <taxon>Eukaryota</taxon>
        <taxon>Metazoa</taxon>
        <taxon>Chordata</taxon>
        <taxon>Craniata</taxon>
        <taxon>Vertebrata</taxon>
        <taxon>Cyclostomata</taxon>
        <taxon>Hyperoartia</taxon>
        <taxon>Petromyzontiformes</taxon>
        <taxon>Petromyzontidae</taxon>
        <taxon>Petromyzon</taxon>
    </lineage>
</organism>
<reference evidence="2" key="1">
    <citation type="submission" date="2025-08" db="UniProtKB">
        <authorList>
            <consortium name="Ensembl"/>
        </authorList>
    </citation>
    <scope>IDENTIFICATION</scope>
</reference>
<feature type="compositionally biased region" description="Low complexity" evidence="1">
    <location>
        <begin position="222"/>
        <end position="233"/>
    </location>
</feature>
<dbReference type="STRING" id="7757.ENSPMAP00000007891"/>
<evidence type="ECO:0000313" key="2">
    <source>
        <dbReference type="Ensembl" id="ENSPMAP00000007891.1"/>
    </source>
</evidence>
<sequence length="529" mass="57246">SVLESLFRFSSTGMSTFRVLYNLEVLSSKLMPLSQDEMARDCARSFCEGFVQAGGLNLVVGVMERDTLPMDTDYETRQDIYSICLQLARFLLVGLPLDNNFPDDIAMETNEGRPSPSSRPARTAQHLRSNTTTSPSTPSSSSSSSQSSSDRASIRIDDVHPAARAAIQTMESCDFASAVSCLVRVSWAAAAGRLDLSGTTPLSDPGVIYMRGAMGGGRRSRQSSTGSTGSSGSELGDPSAVLQAGVCVRQLAVAPKDARVSIEALSLLVTCLQLRSSLIGAFYTVPCVSDFIIDILLCSPSEEVRRAACDELYALSCTSCPTMGGGVGDDASQGQKPLLFLLRVILQARLPLWTPAGTLRGHHQRLLAQCKEYFDLRCRLLEDMTDTDMKMLEVSPAAMLEDEITWLDNYEPPAALWCHSGTSLLAGHLRLINTLLMLSTQDKDQIGPHLIRQLLETFLFPAAKIIETTQKEEAAGPPSQHNFNPRCCSQESRLAACEVLVTLADSSLRNLQLLCSELLSLHPPSGAVT</sequence>
<reference evidence="2" key="2">
    <citation type="submission" date="2025-09" db="UniProtKB">
        <authorList>
            <consortium name="Ensembl"/>
        </authorList>
    </citation>
    <scope>IDENTIFICATION</scope>
</reference>
<dbReference type="HOGENOM" id="CLU_515431_0_0_1"/>
<dbReference type="Ensembl" id="ENSPMAT00000007926.1">
    <property type="protein sequence ID" value="ENSPMAP00000007891.1"/>
    <property type="gene ID" value="ENSPMAG00000007169.1"/>
</dbReference>
<name>S4RRQ4_PETMA</name>
<protein>
    <submittedName>
        <fullName evidence="2">Uncharacterized protein</fullName>
    </submittedName>
</protein>
<proteinExistence type="predicted"/>
<dbReference type="SUPFAM" id="SSF48371">
    <property type="entry name" value="ARM repeat"/>
    <property type="match status" value="1"/>
</dbReference>
<evidence type="ECO:0000256" key="1">
    <source>
        <dbReference type="SAM" id="MobiDB-lite"/>
    </source>
</evidence>
<dbReference type="InterPro" id="IPR016024">
    <property type="entry name" value="ARM-type_fold"/>
</dbReference>